<comment type="caution">
    <text evidence="1">The sequence shown here is derived from an EMBL/GenBank/DDBJ whole genome shotgun (WGS) entry which is preliminary data.</text>
</comment>
<dbReference type="Proteomes" id="UP000286931">
    <property type="component" value="Unassembled WGS sequence"/>
</dbReference>
<organism evidence="1 2">
    <name type="scientific">Embleya hyalina</name>
    <dbReference type="NCBI Taxonomy" id="516124"/>
    <lineage>
        <taxon>Bacteria</taxon>
        <taxon>Bacillati</taxon>
        <taxon>Actinomycetota</taxon>
        <taxon>Actinomycetes</taxon>
        <taxon>Kitasatosporales</taxon>
        <taxon>Streptomycetaceae</taxon>
        <taxon>Embleya</taxon>
    </lineage>
</organism>
<evidence type="ECO:0000313" key="2">
    <source>
        <dbReference type="Proteomes" id="UP000286931"/>
    </source>
</evidence>
<keyword evidence="2" id="KW-1185">Reference proteome</keyword>
<accession>A0A401YDP0</accession>
<dbReference type="SUPFAM" id="SSF140453">
    <property type="entry name" value="EsxAB dimer-like"/>
    <property type="match status" value="1"/>
</dbReference>
<name>A0A401YDP0_9ACTN</name>
<evidence type="ECO:0000313" key="1">
    <source>
        <dbReference type="EMBL" id="GCD92682.1"/>
    </source>
</evidence>
<dbReference type="AlphaFoldDB" id="A0A401YDP0"/>
<dbReference type="OrthoDB" id="3268062at2"/>
<proteinExistence type="predicted"/>
<dbReference type="RefSeq" id="WP_126635024.1">
    <property type="nucleotide sequence ID" value="NZ_BIFH01000013.1"/>
</dbReference>
<reference evidence="1 2" key="1">
    <citation type="submission" date="2018-12" db="EMBL/GenBank/DDBJ databases">
        <title>Draft genome sequence of Embleya hyalina NBRC 13850T.</title>
        <authorList>
            <person name="Komaki H."/>
            <person name="Hosoyama A."/>
            <person name="Kimura A."/>
            <person name="Ichikawa N."/>
            <person name="Tamura T."/>
        </authorList>
    </citation>
    <scope>NUCLEOTIDE SEQUENCE [LARGE SCALE GENOMIC DNA]</scope>
    <source>
        <strain evidence="1 2">NBRC 13850</strain>
    </source>
</reference>
<dbReference type="Pfam" id="PF06013">
    <property type="entry name" value="WXG100"/>
    <property type="match status" value="1"/>
</dbReference>
<dbReference type="EMBL" id="BIFH01000013">
    <property type="protein sequence ID" value="GCD92682.1"/>
    <property type="molecule type" value="Genomic_DNA"/>
</dbReference>
<dbReference type="InterPro" id="IPR010310">
    <property type="entry name" value="T7SS_ESAT-6-like"/>
</dbReference>
<gene>
    <name evidence="1" type="ORF">EHYA_00321</name>
</gene>
<dbReference type="InterPro" id="IPR036689">
    <property type="entry name" value="ESAT-6-like_sf"/>
</dbReference>
<sequence>MADIKVDYDEIRSAATRMGAKLTDISKELGDLEHQVATLLHDGLVFEKASPALQEAYQTFSTQMKNSAGNIQAYAKNFTDIADSLSSSDTKLMGDINAAIAKMKAEAAAHK</sequence>
<protein>
    <submittedName>
        <fullName evidence="1">Uncharacterized protein</fullName>
    </submittedName>
</protein>
<dbReference type="Gene3D" id="1.10.287.1060">
    <property type="entry name" value="ESAT-6-like"/>
    <property type="match status" value="1"/>
</dbReference>